<keyword evidence="3 8" id="KW-0808">Transferase</keyword>
<dbReference type="GO" id="GO:0004856">
    <property type="term" value="F:D-xylulokinase activity"/>
    <property type="evidence" value="ECO:0007669"/>
    <property type="project" value="UniProtKB-EC"/>
</dbReference>
<evidence type="ECO:0000256" key="10">
    <source>
        <dbReference type="RuleBase" id="RU364073"/>
    </source>
</evidence>
<dbReference type="EC" id="2.7.1.17" evidence="8 10"/>
<dbReference type="Pfam" id="PF00370">
    <property type="entry name" value="FGGY_N"/>
    <property type="match status" value="1"/>
</dbReference>
<comment type="similarity">
    <text evidence="1 8 9">Belongs to the FGGY kinase family.</text>
</comment>
<gene>
    <name evidence="8 10 14" type="primary">xylB</name>
    <name evidence="14" type="ORF">KB213_02550</name>
</gene>
<feature type="site" description="Important for activity" evidence="8">
    <location>
        <position position="6"/>
    </location>
</feature>
<evidence type="ECO:0000259" key="12">
    <source>
        <dbReference type="Pfam" id="PF00370"/>
    </source>
</evidence>
<feature type="domain" description="Carbohydrate kinase FGGY C-terminal" evidence="13">
    <location>
        <begin position="253"/>
        <end position="434"/>
    </location>
</feature>
<dbReference type="PANTHER" id="PTHR43095">
    <property type="entry name" value="SUGAR KINASE"/>
    <property type="match status" value="1"/>
</dbReference>
<dbReference type="PIRSF" id="PIRSF000538">
    <property type="entry name" value="GlpK"/>
    <property type="match status" value="1"/>
</dbReference>
<dbReference type="InterPro" id="IPR050406">
    <property type="entry name" value="FGGY_Carb_Kinase"/>
</dbReference>
<evidence type="ECO:0000256" key="6">
    <source>
        <dbReference type="ARBA" id="ARBA00022840"/>
    </source>
</evidence>
<evidence type="ECO:0000256" key="8">
    <source>
        <dbReference type="HAMAP-Rule" id="MF_02220"/>
    </source>
</evidence>
<feature type="binding site" evidence="8">
    <location>
        <begin position="79"/>
        <end position="80"/>
    </location>
    <ligand>
        <name>substrate</name>
    </ligand>
</feature>
<keyword evidence="5 8" id="KW-0418">Kinase</keyword>
<evidence type="ECO:0000256" key="1">
    <source>
        <dbReference type="ARBA" id="ARBA00009156"/>
    </source>
</evidence>
<dbReference type="PROSITE" id="PS00445">
    <property type="entry name" value="FGGY_KINASES_2"/>
    <property type="match status" value="1"/>
</dbReference>
<sequence>MYIGIDAGTSGLKAILVDEQQHVLANRTVKLSVQSPHNGWSEQNPEHWWEALLEALDGLKEDAPQAMAQVKGIGLSGQQHGAVLLGAQDQVLRPCILWNDVRSDTECRTFEHAFPQSRAVCGNIAMPGFTAPKLLWVRKHEPDIFKNVRHVLLPKAWLRFKLCGEKIEDMSDASGTLWLDVGQRKWSDAALDATGLSQKAMPRLCEGTDAAGTLSASLAARWGIEHPPQIAGSAGDNAASAVGLGAVRAGDAFLSLGTSGVLWCTTDRFRPNTQSAIHAMCHALPQTWHQMGVTLSAASSLAWWADINHCDVSTLLSELPDHVDRPSRALFLPYLNGERTPYNDGHVRGAFLGLDRSLARPELTQAVLEGVAHSFRDALDGLHDAGSMLRSADVIGGGSRSRLWISILASVLDLPLNRLAHGEQGGAFGAARLARLSVTQEDISNICLPPLRAETLMPDPSLRDAYAQSQERYRAAYPLLKEISNANHGVPHHAGPHGHHYGHSYGRRADL</sequence>
<dbReference type="EMBL" id="JAGRQH010000001">
    <property type="protein sequence ID" value="MBR0558942.1"/>
    <property type="molecule type" value="Genomic_DNA"/>
</dbReference>
<dbReference type="Gene3D" id="3.30.420.40">
    <property type="match status" value="2"/>
</dbReference>
<dbReference type="SUPFAM" id="SSF53067">
    <property type="entry name" value="Actin-like ATPase domain"/>
    <property type="match status" value="2"/>
</dbReference>
<comment type="function">
    <text evidence="8">Catalyzes the phosphorylation of D-xylulose to D-xylulose 5-phosphate.</text>
</comment>
<comment type="catalytic activity">
    <reaction evidence="8 10">
        <text>D-xylulose + ATP = D-xylulose 5-phosphate + ADP + H(+)</text>
        <dbReference type="Rhea" id="RHEA:10964"/>
        <dbReference type="ChEBI" id="CHEBI:15378"/>
        <dbReference type="ChEBI" id="CHEBI:17140"/>
        <dbReference type="ChEBI" id="CHEBI:30616"/>
        <dbReference type="ChEBI" id="CHEBI:57737"/>
        <dbReference type="ChEBI" id="CHEBI:456216"/>
        <dbReference type="EC" id="2.7.1.17"/>
    </reaction>
</comment>
<dbReference type="PROSITE" id="PS00933">
    <property type="entry name" value="FGGY_KINASES_1"/>
    <property type="match status" value="1"/>
</dbReference>
<feature type="compositionally biased region" description="Basic residues" evidence="11">
    <location>
        <begin position="490"/>
        <end position="511"/>
    </location>
</feature>
<dbReference type="Pfam" id="PF02782">
    <property type="entry name" value="FGGY_C"/>
    <property type="match status" value="1"/>
</dbReference>
<keyword evidence="4 8" id="KW-0547">Nucleotide-binding</keyword>
<feature type="domain" description="Carbohydrate kinase FGGY N-terminal" evidence="12">
    <location>
        <begin position="1"/>
        <end position="243"/>
    </location>
</feature>
<protein>
    <recommendedName>
        <fullName evidence="8 10">Xylulose kinase</fullName>
        <shortName evidence="8 10">Xylulokinase</shortName>
        <ecNumber evidence="8 10">2.7.1.17</ecNumber>
    </recommendedName>
</protein>
<feature type="region of interest" description="Disordered" evidence="11">
    <location>
        <begin position="487"/>
        <end position="511"/>
    </location>
</feature>
<evidence type="ECO:0000259" key="13">
    <source>
        <dbReference type="Pfam" id="PF02782"/>
    </source>
</evidence>
<reference evidence="14 15" key="1">
    <citation type="submission" date="2021-04" db="EMBL/GenBank/DDBJ databases">
        <title>The complete genome sequence of Neokomagataea sp. TBRC 2177.</title>
        <authorList>
            <person name="Charoenyingcharoen P."/>
            <person name="Yukphan P."/>
        </authorList>
    </citation>
    <scope>NUCLEOTIDE SEQUENCE [LARGE SCALE GENOMIC DNA]</scope>
    <source>
        <strain evidence="14 15">TBRC 2177</strain>
    </source>
</reference>
<evidence type="ECO:0000313" key="14">
    <source>
        <dbReference type="EMBL" id="MBR0558942.1"/>
    </source>
</evidence>
<evidence type="ECO:0000256" key="9">
    <source>
        <dbReference type="RuleBase" id="RU003733"/>
    </source>
</evidence>
<dbReference type="PANTHER" id="PTHR43095:SF6">
    <property type="entry name" value="XYLULOSE KINASE"/>
    <property type="match status" value="1"/>
</dbReference>
<keyword evidence="7 8" id="KW-0119">Carbohydrate metabolism</keyword>
<dbReference type="CDD" id="cd07808">
    <property type="entry name" value="ASKHA_NBD_FGGY_EcXK-like"/>
    <property type="match status" value="1"/>
</dbReference>
<comment type="caution">
    <text evidence="14">The sequence shown here is derived from an EMBL/GenBank/DDBJ whole genome shotgun (WGS) entry which is preliminary data.</text>
</comment>
<evidence type="ECO:0000256" key="3">
    <source>
        <dbReference type="ARBA" id="ARBA00022679"/>
    </source>
</evidence>
<feature type="active site" description="Proton acceptor" evidence="8">
    <location>
        <position position="236"/>
    </location>
</feature>
<keyword evidence="6 8" id="KW-0067">ATP-binding</keyword>
<evidence type="ECO:0000256" key="11">
    <source>
        <dbReference type="SAM" id="MobiDB-lite"/>
    </source>
</evidence>
<dbReference type="InterPro" id="IPR043129">
    <property type="entry name" value="ATPase_NBD"/>
</dbReference>
<accession>A0ABS5E4X1</accession>
<dbReference type="NCBIfam" id="TIGR01312">
    <property type="entry name" value="XylB"/>
    <property type="match status" value="1"/>
</dbReference>
<evidence type="ECO:0000313" key="15">
    <source>
        <dbReference type="Proteomes" id="UP000677812"/>
    </source>
</evidence>
<name>A0ABS5E4X1_9PROT</name>
<dbReference type="InterPro" id="IPR018485">
    <property type="entry name" value="FGGY_C"/>
</dbReference>
<dbReference type="Proteomes" id="UP000677812">
    <property type="component" value="Unassembled WGS sequence"/>
</dbReference>
<dbReference type="InterPro" id="IPR006000">
    <property type="entry name" value="Xylulokinase"/>
</dbReference>
<dbReference type="InterPro" id="IPR018484">
    <property type="entry name" value="FGGY_N"/>
</dbReference>
<dbReference type="RefSeq" id="WP_211680479.1">
    <property type="nucleotide sequence ID" value="NZ_JAGRQH010000001.1"/>
</dbReference>
<evidence type="ECO:0000256" key="7">
    <source>
        <dbReference type="ARBA" id="ARBA00023277"/>
    </source>
</evidence>
<dbReference type="InterPro" id="IPR000577">
    <property type="entry name" value="Carb_kinase_FGGY"/>
</dbReference>
<keyword evidence="2 8" id="KW-0859">Xylose metabolism</keyword>
<evidence type="ECO:0000256" key="2">
    <source>
        <dbReference type="ARBA" id="ARBA00022629"/>
    </source>
</evidence>
<evidence type="ECO:0000256" key="4">
    <source>
        <dbReference type="ARBA" id="ARBA00022741"/>
    </source>
</evidence>
<evidence type="ECO:0000256" key="5">
    <source>
        <dbReference type="ARBA" id="ARBA00022777"/>
    </source>
</evidence>
<proteinExistence type="inferred from homology"/>
<organism evidence="14 15">
    <name type="scientific">Neokomagataea anthophila</name>
    <dbReference type="NCBI Taxonomy" id="2826925"/>
    <lineage>
        <taxon>Bacteria</taxon>
        <taxon>Pseudomonadati</taxon>
        <taxon>Pseudomonadota</taxon>
        <taxon>Alphaproteobacteria</taxon>
        <taxon>Acetobacterales</taxon>
        <taxon>Acetobacteraceae</taxon>
        <taxon>Neokomagataea</taxon>
    </lineage>
</organism>
<dbReference type="InterPro" id="IPR018483">
    <property type="entry name" value="Carb_kinase_FGGY_CS"/>
</dbReference>
<keyword evidence="15" id="KW-1185">Reference proteome</keyword>
<dbReference type="HAMAP" id="MF_02220">
    <property type="entry name" value="XylB"/>
    <property type="match status" value="1"/>
</dbReference>